<name>A0A3S2UHN4_ORYJA</name>
<evidence type="ECO:0000256" key="1">
    <source>
        <dbReference type="SAM" id="MobiDB-lite"/>
    </source>
</evidence>
<feature type="region of interest" description="Disordered" evidence="1">
    <location>
        <begin position="61"/>
        <end position="90"/>
    </location>
</feature>
<evidence type="ECO:0000313" key="2">
    <source>
        <dbReference type="EMBL" id="RVE71179.1"/>
    </source>
</evidence>
<keyword evidence="3" id="KW-1185">Reference proteome</keyword>
<dbReference type="Proteomes" id="UP000283210">
    <property type="component" value="Chromosome 7"/>
</dbReference>
<dbReference type="EMBL" id="CM012443">
    <property type="protein sequence ID" value="RVE71179.1"/>
    <property type="molecule type" value="Genomic_DNA"/>
</dbReference>
<sequence length="90" mass="9444">MNPSDSCLLVLLALADPGPNGFEPEVPLAVSGLFGAPERFQGSKAFRAASIRNLKRIRGSTREKLAATDPPPNPPRFGLSAASTALKSVK</sequence>
<gene>
    <name evidence="2" type="ORF">OJAV_G00072330</name>
</gene>
<reference evidence="2 3" key="2">
    <citation type="submission" date="2019-01" db="EMBL/GenBank/DDBJ databases">
        <title>A chromosome length genome reference of the Java medaka (oryzias javanicus).</title>
        <authorList>
            <person name="Herpin A."/>
            <person name="Takehana Y."/>
            <person name="Naruse K."/>
            <person name="Ansai S."/>
            <person name="Kawaguchi M."/>
        </authorList>
    </citation>
    <scope>NUCLEOTIDE SEQUENCE [LARGE SCALE GENOMIC DNA]</scope>
    <source>
        <strain evidence="2">RS831</strain>
        <tissue evidence="2">Whole body</tissue>
    </source>
</reference>
<dbReference type="AlphaFoldDB" id="A0A3S2UHN4"/>
<accession>A0A3S2UHN4</accession>
<feature type="compositionally biased region" description="Polar residues" evidence="1">
    <location>
        <begin position="81"/>
        <end position="90"/>
    </location>
</feature>
<protein>
    <submittedName>
        <fullName evidence="2">Uncharacterized protein</fullName>
    </submittedName>
</protein>
<organism evidence="2 3">
    <name type="scientific">Oryzias javanicus</name>
    <name type="common">Javanese ricefish</name>
    <name type="synonym">Aplocheilus javanicus</name>
    <dbReference type="NCBI Taxonomy" id="123683"/>
    <lineage>
        <taxon>Eukaryota</taxon>
        <taxon>Metazoa</taxon>
        <taxon>Chordata</taxon>
        <taxon>Craniata</taxon>
        <taxon>Vertebrata</taxon>
        <taxon>Euteleostomi</taxon>
        <taxon>Actinopterygii</taxon>
        <taxon>Neopterygii</taxon>
        <taxon>Teleostei</taxon>
        <taxon>Neoteleostei</taxon>
        <taxon>Acanthomorphata</taxon>
        <taxon>Ovalentaria</taxon>
        <taxon>Atherinomorphae</taxon>
        <taxon>Beloniformes</taxon>
        <taxon>Adrianichthyidae</taxon>
        <taxon>Oryziinae</taxon>
        <taxon>Oryzias</taxon>
    </lineage>
</organism>
<evidence type="ECO:0000313" key="3">
    <source>
        <dbReference type="Proteomes" id="UP000283210"/>
    </source>
</evidence>
<proteinExistence type="predicted"/>
<reference evidence="2 3" key="1">
    <citation type="submission" date="2018-11" db="EMBL/GenBank/DDBJ databases">
        <authorList>
            <person name="Lopez-Roques C."/>
            <person name="Donnadieu C."/>
            <person name="Bouchez O."/>
            <person name="Klopp C."/>
            <person name="Cabau C."/>
            <person name="Zahm M."/>
        </authorList>
    </citation>
    <scope>NUCLEOTIDE SEQUENCE [LARGE SCALE GENOMIC DNA]</scope>
    <source>
        <strain evidence="2">RS831</strain>
        <tissue evidence="2">Whole body</tissue>
    </source>
</reference>